<sequence>MKFYKVVLNLAVLLCVIVIIVLYVYQTEEDETNTVFHRSNGVFNRGQELHESYKASVTTKTNSHKYLEPIEYNVWCIFTKVKNMNSPLKFKFDNMLSSILQYSSIVIILNIISDARSKYIVESVINKKINETGKQLIKVKYHSVETITSALSNLTVTMQPFFSPHPGAYYSDALFFISLGLYRFAPPQQKYAIMLDIDIELQTDIANLFKEFHSFKEDNIIGLAPELSPVYQHILYVYRSHHKHTKLGSPLSNGGFPGLNSGVILFRFDRIRASKLYETLLTLPAIQNLTSKYSFKGHLGDQDWYTLVAMEHQGLIHQLPCSWNRQLCLWWRDHGYHDSFDNFAKCDGPSFIYHGNCNTPIPKHKKYNKYDVDSNNNHV</sequence>
<dbReference type="Proteomes" id="UP000291343">
    <property type="component" value="Unassembled WGS sequence"/>
</dbReference>
<name>A0A482X0H9_LAOST</name>
<dbReference type="PANTHER" id="PTHR46612:SF1">
    <property type="entry name" value="XYLOSIDE XYLOSYLTRANSFERASE 1"/>
    <property type="match status" value="1"/>
</dbReference>
<dbReference type="PANTHER" id="PTHR46612">
    <property type="entry name" value="XYLOSIDE XYLOSYLTRANSFERASE 1"/>
    <property type="match status" value="1"/>
</dbReference>
<dbReference type="InParanoid" id="A0A482X0H9"/>
<dbReference type="InterPro" id="IPR042465">
    <property type="entry name" value="XXLT1"/>
</dbReference>
<dbReference type="InterPro" id="IPR029044">
    <property type="entry name" value="Nucleotide-diphossugar_trans"/>
</dbReference>
<evidence type="ECO:0000313" key="3">
    <source>
        <dbReference type="Proteomes" id="UP000291343"/>
    </source>
</evidence>
<dbReference type="OrthoDB" id="411524at2759"/>
<organism evidence="2 3">
    <name type="scientific">Laodelphax striatellus</name>
    <name type="common">Small brown planthopper</name>
    <name type="synonym">Delphax striatella</name>
    <dbReference type="NCBI Taxonomy" id="195883"/>
    <lineage>
        <taxon>Eukaryota</taxon>
        <taxon>Metazoa</taxon>
        <taxon>Ecdysozoa</taxon>
        <taxon>Arthropoda</taxon>
        <taxon>Hexapoda</taxon>
        <taxon>Insecta</taxon>
        <taxon>Pterygota</taxon>
        <taxon>Neoptera</taxon>
        <taxon>Paraneoptera</taxon>
        <taxon>Hemiptera</taxon>
        <taxon>Auchenorrhyncha</taxon>
        <taxon>Fulgoroidea</taxon>
        <taxon>Delphacidae</taxon>
        <taxon>Criomorphinae</taxon>
        <taxon>Laodelphax</taxon>
    </lineage>
</organism>
<feature type="transmembrane region" description="Helical" evidence="1">
    <location>
        <begin position="6"/>
        <end position="25"/>
    </location>
</feature>
<keyword evidence="1" id="KW-0472">Membrane</keyword>
<dbReference type="FunCoup" id="A0A482X0H9">
    <property type="interactions" value="464"/>
</dbReference>
<evidence type="ECO:0000313" key="2">
    <source>
        <dbReference type="EMBL" id="RZF39036.1"/>
    </source>
</evidence>
<comment type="caution">
    <text evidence="2">The sequence shown here is derived from an EMBL/GenBank/DDBJ whole genome shotgun (WGS) entry which is preliminary data.</text>
</comment>
<evidence type="ECO:0008006" key="4">
    <source>
        <dbReference type="Google" id="ProtNLM"/>
    </source>
</evidence>
<dbReference type="GO" id="GO:0016266">
    <property type="term" value="P:protein O-linked glycosylation via N-acetyl-galactosamine"/>
    <property type="evidence" value="ECO:0007669"/>
    <property type="project" value="TreeGrafter"/>
</dbReference>
<dbReference type="SMR" id="A0A482X0H9"/>
<dbReference type="AlphaFoldDB" id="A0A482X0H9"/>
<accession>A0A482X0H9</accession>
<keyword evidence="3" id="KW-1185">Reference proteome</keyword>
<dbReference type="STRING" id="195883.A0A482X0H9"/>
<keyword evidence="1" id="KW-0812">Transmembrane</keyword>
<dbReference type="GO" id="GO:0140560">
    <property type="term" value="F:xylosyl alpha-1,3-xylosyltransferase activity"/>
    <property type="evidence" value="ECO:0007669"/>
    <property type="project" value="TreeGrafter"/>
</dbReference>
<evidence type="ECO:0000256" key="1">
    <source>
        <dbReference type="SAM" id="Phobius"/>
    </source>
</evidence>
<dbReference type="GO" id="GO:0005789">
    <property type="term" value="C:endoplasmic reticulum membrane"/>
    <property type="evidence" value="ECO:0007669"/>
    <property type="project" value="TreeGrafter"/>
</dbReference>
<dbReference type="SUPFAM" id="SSF53448">
    <property type="entry name" value="Nucleotide-diphospho-sugar transferases"/>
    <property type="match status" value="1"/>
</dbReference>
<dbReference type="Gene3D" id="3.90.550.10">
    <property type="entry name" value="Spore Coat Polysaccharide Biosynthesis Protein SpsA, Chain A"/>
    <property type="match status" value="1"/>
</dbReference>
<dbReference type="EMBL" id="QKKF02020908">
    <property type="protein sequence ID" value="RZF39036.1"/>
    <property type="molecule type" value="Genomic_DNA"/>
</dbReference>
<keyword evidence="1" id="KW-1133">Transmembrane helix</keyword>
<gene>
    <name evidence="2" type="ORF">LSTR_LSTR008626</name>
</gene>
<reference evidence="2 3" key="1">
    <citation type="journal article" date="2017" name="Gigascience">
        <title>Genome sequence of the small brown planthopper, Laodelphax striatellus.</title>
        <authorList>
            <person name="Zhu J."/>
            <person name="Jiang F."/>
            <person name="Wang X."/>
            <person name="Yang P."/>
            <person name="Bao Y."/>
            <person name="Zhao W."/>
            <person name="Wang W."/>
            <person name="Lu H."/>
            <person name="Wang Q."/>
            <person name="Cui N."/>
            <person name="Li J."/>
            <person name="Chen X."/>
            <person name="Luo L."/>
            <person name="Yu J."/>
            <person name="Kang L."/>
            <person name="Cui F."/>
        </authorList>
    </citation>
    <scope>NUCLEOTIDE SEQUENCE [LARGE SCALE GENOMIC DNA]</scope>
    <source>
        <strain evidence="2">Lst14</strain>
    </source>
</reference>
<protein>
    <recommendedName>
        <fullName evidence="4">Xyloside xylosyltransferase 1</fullName>
    </recommendedName>
</protein>
<proteinExistence type="predicted"/>